<comment type="caution">
    <text evidence="7">The sequence shown here is derived from an EMBL/GenBank/DDBJ whole genome shotgun (WGS) entry which is preliminary data.</text>
</comment>
<dbReference type="PANTHER" id="PTHR10434:SF40">
    <property type="entry name" value="1-ACYL-SN-GLYCEROL-3-PHOSPHATE ACYLTRANSFERASE"/>
    <property type="match status" value="1"/>
</dbReference>
<dbReference type="CDD" id="cd07989">
    <property type="entry name" value="LPLAT_AGPAT-like"/>
    <property type="match status" value="1"/>
</dbReference>
<keyword evidence="5" id="KW-1133">Transmembrane helix</keyword>
<evidence type="ECO:0000256" key="2">
    <source>
        <dbReference type="ARBA" id="ARBA00022679"/>
    </source>
</evidence>
<keyword evidence="2 7" id="KW-0808">Transferase</keyword>
<sequence length="254" mass="28049">MQLVRSAIFEVLIYLVMAVMGILGAPFALWSVNGAYAVCRAYARVVFFLARVICGLRVEVRGEVPTGEVLVTAKHQSFLDILMIFEALPRAKFVMKKELKWTPFIGLYALRIGSTPVARGRKGKAMTEMVAHAGRATEARQLVIYPQGTRVAPGARPPFKVGAGVLYDRLGGECVPVATNAGVFWGRRTLRKRPGLAVVEFLTPIEPGLPITEFMARMENTVEDASDRLMREAGFDPGPRAERTPADYGERRPR</sequence>
<evidence type="ECO:0000313" key="7">
    <source>
        <dbReference type="EMBL" id="MBB5221188.1"/>
    </source>
</evidence>
<evidence type="ECO:0000259" key="6">
    <source>
        <dbReference type="SMART" id="SM00563"/>
    </source>
</evidence>
<dbReference type="AlphaFoldDB" id="A0A840SLT8"/>
<dbReference type="Proteomes" id="UP000549457">
    <property type="component" value="Unassembled WGS sequence"/>
</dbReference>
<dbReference type="InterPro" id="IPR002123">
    <property type="entry name" value="Plipid/glycerol_acylTrfase"/>
</dbReference>
<feature type="transmembrane region" description="Helical" evidence="5">
    <location>
        <begin position="12"/>
        <end position="32"/>
    </location>
</feature>
<reference evidence="7 8" key="1">
    <citation type="submission" date="2020-08" db="EMBL/GenBank/DDBJ databases">
        <title>Genomic Encyclopedia of Type Strains, Phase IV (KMG-IV): sequencing the most valuable type-strain genomes for metagenomic binning, comparative biology and taxonomic classification.</title>
        <authorList>
            <person name="Goeker M."/>
        </authorList>
    </citation>
    <scope>NUCLEOTIDE SEQUENCE [LARGE SCALE GENOMIC DNA]</scope>
    <source>
        <strain evidence="7 8">DSM 101730</strain>
    </source>
</reference>
<dbReference type="Pfam" id="PF01553">
    <property type="entry name" value="Acyltransferase"/>
    <property type="match status" value="1"/>
</dbReference>
<feature type="region of interest" description="Disordered" evidence="4">
    <location>
        <begin position="229"/>
        <end position="254"/>
    </location>
</feature>
<protein>
    <submittedName>
        <fullName evidence="7">1-acyl-sn-glycerol-3-phosphate acyltransferase</fullName>
        <ecNumber evidence="7">2.3.1.51</ecNumber>
    </submittedName>
</protein>
<proteinExistence type="predicted"/>
<accession>A0A840SLT8</accession>
<evidence type="ECO:0000256" key="4">
    <source>
        <dbReference type="SAM" id="MobiDB-lite"/>
    </source>
</evidence>
<comment type="pathway">
    <text evidence="1">Lipid metabolism.</text>
</comment>
<dbReference type="RefSeq" id="WP_184147584.1">
    <property type="nucleotide sequence ID" value="NZ_JACHFM010000001.1"/>
</dbReference>
<evidence type="ECO:0000313" key="8">
    <source>
        <dbReference type="Proteomes" id="UP000549457"/>
    </source>
</evidence>
<evidence type="ECO:0000256" key="5">
    <source>
        <dbReference type="SAM" id="Phobius"/>
    </source>
</evidence>
<evidence type="ECO:0000256" key="1">
    <source>
        <dbReference type="ARBA" id="ARBA00005189"/>
    </source>
</evidence>
<gene>
    <name evidence="7" type="ORF">HNP73_001109</name>
</gene>
<organism evidence="7 8">
    <name type="scientific">Amaricoccus macauensis</name>
    <dbReference type="NCBI Taxonomy" id="57001"/>
    <lineage>
        <taxon>Bacteria</taxon>
        <taxon>Pseudomonadati</taxon>
        <taxon>Pseudomonadota</taxon>
        <taxon>Alphaproteobacteria</taxon>
        <taxon>Rhodobacterales</taxon>
        <taxon>Paracoccaceae</taxon>
        <taxon>Amaricoccus</taxon>
    </lineage>
</organism>
<dbReference type="SUPFAM" id="SSF69593">
    <property type="entry name" value="Glycerol-3-phosphate (1)-acyltransferase"/>
    <property type="match status" value="1"/>
</dbReference>
<dbReference type="SMART" id="SM00563">
    <property type="entry name" value="PlsC"/>
    <property type="match status" value="1"/>
</dbReference>
<dbReference type="GO" id="GO:0003841">
    <property type="term" value="F:1-acylglycerol-3-phosphate O-acyltransferase activity"/>
    <property type="evidence" value="ECO:0007669"/>
    <property type="project" value="UniProtKB-EC"/>
</dbReference>
<dbReference type="PANTHER" id="PTHR10434">
    <property type="entry name" value="1-ACYL-SN-GLYCEROL-3-PHOSPHATE ACYLTRANSFERASE"/>
    <property type="match status" value="1"/>
</dbReference>
<dbReference type="EMBL" id="JACHFM010000001">
    <property type="protein sequence ID" value="MBB5221188.1"/>
    <property type="molecule type" value="Genomic_DNA"/>
</dbReference>
<keyword evidence="5" id="KW-0812">Transmembrane</keyword>
<dbReference type="EC" id="2.3.1.51" evidence="7"/>
<name>A0A840SLT8_9RHOB</name>
<feature type="domain" description="Phospholipid/glycerol acyltransferase" evidence="6">
    <location>
        <begin position="69"/>
        <end position="182"/>
    </location>
</feature>
<dbReference type="GO" id="GO:0006654">
    <property type="term" value="P:phosphatidic acid biosynthetic process"/>
    <property type="evidence" value="ECO:0007669"/>
    <property type="project" value="TreeGrafter"/>
</dbReference>
<keyword evidence="3 7" id="KW-0012">Acyltransferase</keyword>
<evidence type="ECO:0000256" key="3">
    <source>
        <dbReference type="ARBA" id="ARBA00023315"/>
    </source>
</evidence>
<keyword evidence="8" id="KW-1185">Reference proteome</keyword>
<keyword evidence="5" id="KW-0472">Membrane</keyword>